<keyword evidence="3" id="KW-1185">Reference proteome</keyword>
<feature type="transmembrane region" description="Helical" evidence="1">
    <location>
        <begin position="6"/>
        <end position="23"/>
    </location>
</feature>
<evidence type="ECO:0000313" key="3">
    <source>
        <dbReference type="Proteomes" id="UP001597214"/>
    </source>
</evidence>
<dbReference type="InterPro" id="IPR015001">
    <property type="entry name" value="DUF1850"/>
</dbReference>
<dbReference type="Proteomes" id="UP001597214">
    <property type="component" value="Unassembled WGS sequence"/>
</dbReference>
<reference evidence="3" key="1">
    <citation type="journal article" date="2019" name="Int. J. Syst. Evol. Microbiol.">
        <title>The Global Catalogue of Microorganisms (GCM) 10K type strain sequencing project: providing services to taxonomists for standard genome sequencing and annotation.</title>
        <authorList>
            <consortium name="The Broad Institute Genomics Platform"/>
            <consortium name="The Broad Institute Genome Sequencing Center for Infectious Disease"/>
            <person name="Wu L."/>
            <person name="Ma J."/>
        </authorList>
    </citation>
    <scope>NUCLEOTIDE SEQUENCE [LARGE SCALE GENOMIC DNA]</scope>
    <source>
        <strain evidence="3">CCUG 49339</strain>
    </source>
</reference>
<protein>
    <submittedName>
        <fullName evidence="2">DUF1850 domain-containing protein</fullName>
    </submittedName>
</protein>
<keyword evidence="1" id="KW-0812">Transmembrane</keyword>
<keyword evidence="1" id="KW-0472">Membrane</keyword>
<name>A0ABW4LNH0_9BACI</name>
<gene>
    <name evidence="2" type="ORF">ACFSCX_03235</name>
</gene>
<dbReference type="Pfam" id="PF08905">
    <property type="entry name" value="DUF1850"/>
    <property type="match status" value="1"/>
</dbReference>
<keyword evidence="1" id="KW-1133">Transmembrane helix</keyword>
<accession>A0ABW4LNH0</accession>
<dbReference type="RefSeq" id="WP_377926668.1">
    <property type="nucleotide sequence ID" value="NZ_JBHUEM010000003.1"/>
</dbReference>
<evidence type="ECO:0000313" key="2">
    <source>
        <dbReference type="EMBL" id="MFD1735568.1"/>
    </source>
</evidence>
<sequence>MKKSYVYYFVVILFCVAILFIPYKNALVIERENSGAISAYFDLNHGDRFEIQYTHSIHLSDVREYYQITRQGQIMQTKLIYEDYAIGMPSDALTGETFHIENGKIVISNMKRNYPAIDLRTGQVVANHQIIVHDKITSFSDFIKPGSWVKIKFRKISVIEMVKGVNMSGK</sequence>
<organism evidence="2 3">
    <name type="scientific">Bacillus salitolerans</name>
    <dbReference type="NCBI Taxonomy" id="1437434"/>
    <lineage>
        <taxon>Bacteria</taxon>
        <taxon>Bacillati</taxon>
        <taxon>Bacillota</taxon>
        <taxon>Bacilli</taxon>
        <taxon>Bacillales</taxon>
        <taxon>Bacillaceae</taxon>
        <taxon>Bacillus</taxon>
    </lineage>
</organism>
<proteinExistence type="predicted"/>
<dbReference type="EMBL" id="JBHUEM010000003">
    <property type="protein sequence ID" value="MFD1735568.1"/>
    <property type="molecule type" value="Genomic_DNA"/>
</dbReference>
<comment type="caution">
    <text evidence="2">The sequence shown here is derived from an EMBL/GenBank/DDBJ whole genome shotgun (WGS) entry which is preliminary data.</text>
</comment>
<evidence type="ECO:0000256" key="1">
    <source>
        <dbReference type="SAM" id="Phobius"/>
    </source>
</evidence>